<keyword evidence="1" id="KW-0175">Coiled coil</keyword>
<dbReference type="RefSeq" id="WP_088134893.1">
    <property type="nucleotide sequence ID" value="NZ_CP018836.1"/>
</dbReference>
<dbReference type="Proteomes" id="UP000196708">
    <property type="component" value="Chromosome 2"/>
</dbReference>
<dbReference type="EMBL" id="CP018836">
    <property type="protein sequence ID" value="ASA57750.1"/>
    <property type="molecule type" value="Genomic_DNA"/>
</dbReference>
<dbReference type="KEGG" id="vga:BSQ33_18595"/>
<evidence type="ECO:0000313" key="4">
    <source>
        <dbReference type="Proteomes" id="UP000196708"/>
    </source>
</evidence>
<accession>A0A1Z2SKQ3</accession>
<feature type="coiled-coil region" evidence="1">
    <location>
        <begin position="92"/>
        <end position="119"/>
    </location>
</feature>
<dbReference type="Gene3D" id="3.40.50.300">
    <property type="entry name" value="P-loop containing nucleotide triphosphate hydrolases"/>
    <property type="match status" value="1"/>
</dbReference>
<dbReference type="Pfam" id="PF07693">
    <property type="entry name" value="KAP_NTPase"/>
    <property type="match status" value="1"/>
</dbReference>
<name>A0A1Z2SKQ3_VIBGA</name>
<dbReference type="SUPFAM" id="SSF52540">
    <property type="entry name" value="P-loop containing nucleoside triphosphate hydrolases"/>
    <property type="match status" value="1"/>
</dbReference>
<evidence type="ECO:0000259" key="2">
    <source>
        <dbReference type="Pfam" id="PF07693"/>
    </source>
</evidence>
<organism evidence="3 4">
    <name type="scientific">Vibrio gazogenes</name>
    <dbReference type="NCBI Taxonomy" id="687"/>
    <lineage>
        <taxon>Bacteria</taxon>
        <taxon>Pseudomonadati</taxon>
        <taxon>Pseudomonadota</taxon>
        <taxon>Gammaproteobacteria</taxon>
        <taxon>Vibrionales</taxon>
        <taxon>Vibrionaceae</taxon>
        <taxon>Vibrio</taxon>
    </lineage>
</organism>
<protein>
    <recommendedName>
        <fullName evidence="2">KAP NTPase domain-containing protein</fullName>
    </recommendedName>
</protein>
<dbReference type="InterPro" id="IPR011646">
    <property type="entry name" value="KAP_P-loop"/>
</dbReference>
<sequence>MRLTVPELEISENEGFSPEKDLFHRKGFGDRLYNLINNSNENLVLALDAQWGEGKSTFIKMWSSENYHHREVPLETIYFDAFENDYQKEPFLALASEIYELLEDKVENKKQEFKEKAAQVFKAFSRGLIKTGIRVGTAGIVDGTALDEVEQDLSKLVSEQVDSVISSKFESSKADKLALKNFKHFLSDMALNNTDGKRIVFVIDELDRCRPDFALELLENIKHLFSVAGITFLLVMNRKQLEESVKYRYGNGIDSVTYLQKFINVWLSLPRSSGKYQQDDGAEYLVNSLKLMASGNPINNDSAVNMLKLLVKHLKPSFRDIERILTYFAIIENSRNQTMNEYYQDIMAVVCLMKVINPRMIDAIIAKRANAQDLLEFLGISQGSDYSEEYGLEYLAVEIEFDLATEERKKEMQDDKLLDIRFRAPSKVIESLYQELTNIQPVS</sequence>
<proteinExistence type="predicted"/>
<dbReference type="InterPro" id="IPR027417">
    <property type="entry name" value="P-loop_NTPase"/>
</dbReference>
<feature type="domain" description="KAP NTPase" evidence="2">
    <location>
        <begin position="27"/>
        <end position="333"/>
    </location>
</feature>
<dbReference type="OrthoDB" id="88903at2"/>
<evidence type="ECO:0000313" key="3">
    <source>
        <dbReference type="EMBL" id="ASA57750.1"/>
    </source>
</evidence>
<dbReference type="AlphaFoldDB" id="A0A1Z2SKQ3"/>
<evidence type="ECO:0000256" key="1">
    <source>
        <dbReference type="SAM" id="Coils"/>
    </source>
</evidence>
<reference evidence="3 4" key="1">
    <citation type="submission" date="2016-12" db="EMBL/GenBank/DDBJ databases">
        <authorList>
            <person name="Song W.-J."/>
            <person name="Kurnit D.M."/>
        </authorList>
    </citation>
    <scope>NUCLEOTIDE SEQUENCE [LARGE SCALE GENOMIC DNA]</scope>
    <source>
        <strain evidence="3 4">ATCC 43942</strain>
    </source>
</reference>
<gene>
    <name evidence="3" type="ORF">BSQ33_18595</name>
</gene>